<feature type="domain" description="Pyruvate phosphate dikinase AMP/ATP-binding" evidence="13">
    <location>
        <begin position="266"/>
        <end position="484"/>
    </location>
</feature>
<feature type="transmembrane region" description="Helical" evidence="11">
    <location>
        <begin position="7"/>
        <end position="27"/>
    </location>
</feature>
<dbReference type="InterPro" id="IPR003811">
    <property type="entry name" value="G3P_acylTferase_PlsY"/>
</dbReference>
<evidence type="ECO:0000256" key="7">
    <source>
        <dbReference type="ARBA" id="ARBA00023136"/>
    </source>
</evidence>
<keyword evidence="1" id="KW-1003">Cell membrane</keyword>
<keyword evidence="3 14" id="KW-0808">Transferase</keyword>
<evidence type="ECO:0000256" key="6">
    <source>
        <dbReference type="ARBA" id="ARBA00023098"/>
    </source>
</evidence>
<dbReference type="Gene3D" id="3.50.30.10">
    <property type="entry name" value="Phosphohistidine domain"/>
    <property type="match status" value="1"/>
</dbReference>
<dbReference type="GO" id="GO:0005524">
    <property type="term" value="F:ATP binding"/>
    <property type="evidence" value="ECO:0007669"/>
    <property type="project" value="InterPro"/>
</dbReference>
<dbReference type="GO" id="GO:0005886">
    <property type="term" value="C:plasma membrane"/>
    <property type="evidence" value="ECO:0007669"/>
    <property type="project" value="InterPro"/>
</dbReference>
<evidence type="ECO:0000256" key="2">
    <source>
        <dbReference type="ARBA" id="ARBA00022516"/>
    </source>
</evidence>
<dbReference type="Pfam" id="PF00391">
    <property type="entry name" value="PEP-utilizers"/>
    <property type="match status" value="1"/>
</dbReference>
<keyword evidence="14" id="KW-0670">Pyruvate</keyword>
<dbReference type="SUPFAM" id="SSF52009">
    <property type="entry name" value="Phosphohistidine domain"/>
    <property type="match status" value="1"/>
</dbReference>
<keyword evidence="4 11" id="KW-0812">Transmembrane</keyword>
<evidence type="ECO:0000256" key="5">
    <source>
        <dbReference type="ARBA" id="ARBA00022989"/>
    </source>
</evidence>
<feature type="domain" description="PEP-utilising enzyme mobile" evidence="12">
    <location>
        <begin position="979"/>
        <end position="1049"/>
    </location>
</feature>
<dbReference type="Gene3D" id="3.30.470.20">
    <property type="entry name" value="ATP-grasp fold, B domain"/>
    <property type="match status" value="1"/>
</dbReference>
<evidence type="ECO:0000256" key="8">
    <source>
        <dbReference type="ARBA" id="ARBA00023209"/>
    </source>
</evidence>
<dbReference type="InterPro" id="IPR002192">
    <property type="entry name" value="PPDK_AMP/ATP-bd"/>
</dbReference>
<feature type="transmembrane region" description="Helical" evidence="11">
    <location>
        <begin position="111"/>
        <end position="135"/>
    </location>
</feature>
<evidence type="ECO:0000259" key="13">
    <source>
        <dbReference type="Pfam" id="PF01326"/>
    </source>
</evidence>
<dbReference type="Proteomes" id="UP000050465">
    <property type="component" value="Unassembled WGS sequence"/>
</dbReference>
<dbReference type="GO" id="GO:0008654">
    <property type="term" value="P:phospholipid biosynthetic process"/>
    <property type="evidence" value="ECO:0007669"/>
    <property type="project" value="UniProtKB-KW"/>
</dbReference>
<dbReference type="Gene3D" id="3.30.1490.20">
    <property type="entry name" value="ATP-grasp fold, A domain"/>
    <property type="match status" value="1"/>
</dbReference>
<dbReference type="Pfam" id="PF02660">
    <property type="entry name" value="G3P_acyltransf"/>
    <property type="match status" value="1"/>
</dbReference>
<feature type="compositionally biased region" description="Low complexity" evidence="10">
    <location>
        <begin position="782"/>
        <end position="798"/>
    </location>
</feature>
<name>A0A0N8KNT3_9CYAN</name>
<organism evidence="14 15">
    <name type="scientific">Phormidesmis priestleyi Ana</name>
    <dbReference type="NCBI Taxonomy" id="1666911"/>
    <lineage>
        <taxon>Bacteria</taxon>
        <taxon>Bacillati</taxon>
        <taxon>Cyanobacteriota</taxon>
        <taxon>Cyanophyceae</taxon>
        <taxon>Leptolyngbyales</taxon>
        <taxon>Leptolyngbyaceae</taxon>
        <taxon>Phormidesmis</taxon>
    </lineage>
</organism>
<keyword evidence="7 11" id="KW-0472">Membrane</keyword>
<sequence>MDQVLGALLIFTLVPLLGALPLTGWIVRLLTGKQLATLGTGNTSVSAAFYHGGTLPGIFSVTAEALKGIAAVVIARYFFGSDAIWPVLSLIFLVMGRYWGSQGAGTTNVAWGFLAYDPIVAGLTFLISFIGFTLLRMRDQGRLFVLVLMPVLTALRHPTDGMRVLIVACLSGVVAWIYHKIPDDLDLPIANSTGESRRMFRFFQGDRALKSLNTRLSPKDVGEKAATLSELHYWGYPVPPGYVIAAGDDPAALIATVFPGIANPMDNVTHDQKVVARSSALGEDSLTSSAAGQYVSVTNITSPAALEQAIIACFKAYNAPSAVRYRQSRNLPEGKMNVLVQPHISGLYSGVAFSRDPMAHAGDVVVIEALPGEASQVVSGKITPERYQVVVSDVLDAAFGSSKNDSDVSDVSDDSDASKNSWQMPSDLALPVTGKGKTPTDLIQQVAYLARHLENRFHGIPQDIEWSFDGQQLWVLQSRPITTLLPIWTRKIAAEVIPGVIRPLTWSINRPLTCGVWGDLFTTVLKDRAADIDFSQTATLHYMRAYFNATLLGDIFIRMGLPPESLDFLTRGAKFSRPPLGVTLKNAPGLFRLLGQEMSLPRQFARVNTAEFAPALKKLQNEPIKDLSLGAIAPRIETILALLTQVTYYNIMAPLSLALRQALFKVDLATLDNAQSPEIMAVEALKKMADDVRSLLPQLGLHSLSDDISGNAVCTPPNNSASLFAALSEHPEGHRVFNQLDQFLDEYGYLSDVATDIAVPTWRESPQPVRELLAQYLFNSEPSQSKTSQSKTSQSTPKNNGSTSGSGWRYRQVQARLNLKGQVAEVYNRLLAALRSCFVEIESRWLTAGWLEAQGDIFFLSWDDIRAQLLAATAQPDESMRSPTEMSQAPLMEPPTDPYEALRLKIVLEKAHWQRQQGTRVPSLVYGNTPPPLASSTVTTNTLPTISSGTLQGIGASNGCVEGTICVLEALPESAIDINAQTILVVPYTDAGWSPLLARIGGLIAEVGGQLSHGAIIAREYGIPAVMDVSNATHRLKTGQRVRIDGQRGTIEILSIPCKQLGDRPNQP</sequence>
<dbReference type="PATRIC" id="fig|1666911.3.peg.1837"/>
<keyword evidence="6" id="KW-0443">Lipid metabolism</keyword>
<feature type="transmembrane region" description="Helical" evidence="11">
    <location>
        <begin position="47"/>
        <end position="66"/>
    </location>
</feature>
<evidence type="ECO:0000313" key="14">
    <source>
        <dbReference type="EMBL" id="KPQ37418.1"/>
    </source>
</evidence>
<evidence type="ECO:0000313" key="15">
    <source>
        <dbReference type="Proteomes" id="UP000050465"/>
    </source>
</evidence>
<evidence type="ECO:0000256" key="1">
    <source>
        <dbReference type="ARBA" id="ARBA00022475"/>
    </source>
</evidence>
<evidence type="ECO:0000256" key="3">
    <source>
        <dbReference type="ARBA" id="ARBA00022679"/>
    </source>
</evidence>
<evidence type="ECO:0000256" key="9">
    <source>
        <dbReference type="ARBA" id="ARBA00023264"/>
    </source>
</evidence>
<dbReference type="AlphaFoldDB" id="A0A0N8KNT3"/>
<dbReference type="SMART" id="SM01207">
    <property type="entry name" value="G3P_acyltransf"/>
    <property type="match status" value="1"/>
</dbReference>
<evidence type="ECO:0000256" key="11">
    <source>
        <dbReference type="SAM" id="Phobius"/>
    </source>
</evidence>
<feature type="region of interest" description="Disordered" evidence="10">
    <location>
        <begin position="782"/>
        <end position="807"/>
    </location>
</feature>
<dbReference type="GO" id="GO:0043772">
    <property type="term" value="F:acyl-phosphate glycerol-3-phosphate acyltransferase activity"/>
    <property type="evidence" value="ECO:0007669"/>
    <property type="project" value="InterPro"/>
</dbReference>
<accession>A0A0N8KNT3</accession>
<keyword evidence="2" id="KW-0444">Lipid biosynthesis</keyword>
<dbReference type="InterPro" id="IPR051549">
    <property type="entry name" value="PEP_Utilizing_Enz"/>
</dbReference>
<dbReference type="InterPro" id="IPR013815">
    <property type="entry name" value="ATP_grasp_subdomain_1"/>
</dbReference>
<dbReference type="SUPFAM" id="SSF56059">
    <property type="entry name" value="Glutathione synthetase ATP-binding domain-like"/>
    <property type="match status" value="1"/>
</dbReference>
<dbReference type="PANTHER" id="PTHR43615:SF1">
    <property type="entry name" value="PPDK_N DOMAIN-CONTAINING PROTEIN"/>
    <property type="match status" value="1"/>
</dbReference>
<comment type="caution">
    <text evidence="14">The sequence shown here is derived from an EMBL/GenBank/DDBJ whole genome shotgun (WGS) entry which is preliminary data.</text>
</comment>
<evidence type="ECO:0000259" key="12">
    <source>
        <dbReference type="Pfam" id="PF00391"/>
    </source>
</evidence>
<reference evidence="14 15" key="1">
    <citation type="submission" date="2015-09" db="EMBL/GenBank/DDBJ databases">
        <title>Identification and resolution of microdiversity through metagenomic sequencing of parallel consortia.</title>
        <authorList>
            <person name="Nelson W.C."/>
            <person name="Romine M.F."/>
            <person name="Lindemann S.R."/>
        </authorList>
    </citation>
    <scope>NUCLEOTIDE SEQUENCE [LARGE SCALE GENOMIC DNA]</scope>
    <source>
        <strain evidence="14">Ana</strain>
    </source>
</reference>
<dbReference type="EC" id="2.7.9.2" evidence="14"/>
<feature type="transmembrane region" description="Helical" evidence="11">
    <location>
        <begin position="78"/>
        <end position="99"/>
    </location>
</feature>
<dbReference type="GO" id="GO:0008986">
    <property type="term" value="F:pyruvate, water dikinase activity"/>
    <property type="evidence" value="ECO:0007669"/>
    <property type="project" value="UniProtKB-EC"/>
</dbReference>
<dbReference type="STRING" id="1666911.HLUCCA11_02970"/>
<protein>
    <submittedName>
        <fullName evidence="14">Pyruvate, water dikinase</fullName>
        <ecNumber evidence="14">2.7.9.2</ecNumber>
    </submittedName>
</protein>
<proteinExistence type="predicted"/>
<keyword evidence="14" id="KW-0418">Kinase</keyword>
<dbReference type="PANTHER" id="PTHR43615">
    <property type="entry name" value="PHOSPHOENOLPYRUVATE SYNTHASE-RELATED"/>
    <property type="match status" value="1"/>
</dbReference>
<keyword evidence="8" id="KW-0594">Phospholipid biosynthesis</keyword>
<dbReference type="EMBL" id="LJZR01000002">
    <property type="protein sequence ID" value="KPQ37418.1"/>
    <property type="molecule type" value="Genomic_DNA"/>
</dbReference>
<evidence type="ECO:0000256" key="10">
    <source>
        <dbReference type="SAM" id="MobiDB-lite"/>
    </source>
</evidence>
<feature type="transmembrane region" description="Helical" evidence="11">
    <location>
        <begin position="162"/>
        <end position="179"/>
    </location>
</feature>
<keyword evidence="5 11" id="KW-1133">Transmembrane helix</keyword>
<dbReference type="InterPro" id="IPR036637">
    <property type="entry name" value="Phosphohistidine_dom_sf"/>
</dbReference>
<gene>
    <name evidence="14" type="primary">pps</name>
    <name evidence="14" type="ORF">HLUCCA11_02970</name>
</gene>
<dbReference type="Pfam" id="PF01326">
    <property type="entry name" value="PPDK_N"/>
    <property type="match status" value="1"/>
</dbReference>
<evidence type="ECO:0000256" key="4">
    <source>
        <dbReference type="ARBA" id="ARBA00022692"/>
    </source>
</evidence>
<keyword evidence="9" id="KW-1208">Phospholipid metabolism</keyword>
<feature type="region of interest" description="Disordered" evidence="10">
    <location>
        <begin position="401"/>
        <end position="430"/>
    </location>
</feature>
<dbReference type="InterPro" id="IPR008279">
    <property type="entry name" value="PEP-util_enz_mobile_dom"/>
</dbReference>